<comment type="caution">
    <text evidence="3">The sequence shown here is derived from an EMBL/GenBank/DDBJ whole genome shotgun (WGS) entry which is preliminary data.</text>
</comment>
<reference evidence="3 4" key="1">
    <citation type="submission" date="2020-03" db="EMBL/GenBank/DDBJ databases">
        <title>Identification of Halomonas strains.</title>
        <authorList>
            <person name="Xiao Z."/>
            <person name="Dong F."/>
            <person name="Wang Z."/>
            <person name="Zhao J.-Y."/>
        </authorList>
    </citation>
    <scope>NUCLEOTIDE SEQUENCE [LARGE SCALE GENOMIC DNA]</scope>
    <source>
        <strain evidence="3 4">DX6</strain>
    </source>
</reference>
<dbReference type="Pfam" id="PF13193">
    <property type="entry name" value="AMP-binding_C"/>
    <property type="match status" value="1"/>
</dbReference>
<dbReference type="PROSITE" id="PS00455">
    <property type="entry name" value="AMP_BINDING"/>
    <property type="match status" value="1"/>
</dbReference>
<dbReference type="RefSeq" id="WP_167112798.1">
    <property type="nucleotide sequence ID" value="NZ_JAAQTO010000018.1"/>
</dbReference>
<dbReference type="Proteomes" id="UP001318321">
    <property type="component" value="Unassembled WGS sequence"/>
</dbReference>
<dbReference type="PANTHER" id="PTHR43767:SF1">
    <property type="entry name" value="NONRIBOSOMAL PEPTIDE SYNTHASE PES1 (EUROFUNG)-RELATED"/>
    <property type="match status" value="1"/>
</dbReference>
<feature type="domain" description="AMP-binding enzyme C-terminal" evidence="2">
    <location>
        <begin position="457"/>
        <end position="534"/>
    </location>
</feature>
<accession>A0ABX0PPU3</accession>
<evidence type="ECO:0000313" key="4">
    <source>
        <dbReference type="Proteomes" id="UP001318321"/>
    </source>
</evidence>
<evidence type="ECO:0000259" key="2">
    <source>
        <dbReference type="Pfam" id="PF13193"/>
    </source>
</evidence>
<dbReference type="EMBL" id="JAAQTO010000018">
    <property type="protein sequence ID" value="NIC05332.1"/>
    <property type="molecule type" value="Genomic_DNA"/>
</dbReference>
<dbReference type="InterPro" id="IPR000873">
    <property type="entry name" value="AMP-dep_synth/lig_dom"/>
</dbReference>
<evidence type="ECO:0000259" key="1">
    <source>
        <dbReference type="Pfam" id="PF00501"/>
    </source>
</evidence>
<dbReference type="InterPro" id="IPR020845">
    <property type="entry name" value="AMP-binding_CS"/>
</dbReference>
<dbReference type="InterPro" id="IPR025110">
    <property type="entry name" value="AMP-bd_C"/>
</dbReference>
<dbReference type="InterPro" id="IPR042099">
    <property type="entry name" value="ANL_N_sf"/>
</dbReference>
<dbReference type="PANTHER" id="PTHR43767">
    <property type="entry name" value="LONG-CHAIN-FATTY-ACID--COA LIGASE"/>
    <property type="match status" value="1"/>
</dbReference>
<sequence>MTYQPQHPMAGVVYPTAADLERWHASGTITAETLADGFRAAARQHAERPAILWLDGQISYSELDATTDRVAQGLLQQGLKPLDRVIFQLSNKPETLIAFLACWKAGIIPICTLSAHREAEIGFLAAFGGAKAHFIESDETKFDFHAFAKKMQKEVEGLELIVSTRGIPGEGAIDLATLMSEDLDEALAGLEAVPQDPWQVAAFQLSGGTTGVPKIIPRMHSEYLYNMRQVWTFKGWYTQDRLFVPMPFAHNLNMGCGWGPFLMNGGTVIATPRVDQEAMREVHNTLRPTIMGAAKPIIMRMKTEISQGHIPTESLREIFSTDAAEDVTRTMGVEGHHIFGMTEGTIMFTRHGDSEAIRFGTCGRPISEHDEVRLLEPGTENEVAEGQIGELAVRGPYTIRGYYNAPERNAETFTSDGLYRSGDLMLRHRIDGQEYYSFEGRIKDVVDRAGEKVNCEEVERAVMAHPAFIDVAVVGMPSPTHGERICLYAVVEPGTTPPSVEELGAFLKEAGLAIFKWPERIEIIDALPLTKVGKLNKAILRQRIEATLGGEASGISEST</sequence>
<dbReference type="InterPro" id="IPR045851">
    <property type="entry name" value="AMP-bd_C_sf"/>
</dbReference>
<dbReference type="SUPFAM" id="SSF56801">
    <property type="entry name" value="Acetyl-CoA synthetase-like"/>
    <property type="match status" value="1"/>
</dbReference>
<proteinExistence type="predicted"/>
<keyword evidence="4" id="KW-1185">Reference proteome</keyword>
<protein>
    <submittedName>
        <fullName evidence="3">AMP-binding protein</fullName>
    </submittedName>
</protein>
<dbReference type="Pfam" id="PF00501">
    <property type="entry name" value="AMP-binding"/>
    <property type="match status" value="1"/>
</dbReference>
<gene>
    <name evidence="3" type="ORF">HBJ55_07840</name>
</gene>
<feature type="domain" description="AMP-dependent synthetase/ligase" evidence="1">
    <location>
        <begin position="38"/>
        <end position="403"/>
    </location>
</feature>
<name>A0ABX0PPU3_9GAMM</name>
<evidence type="ECO:0000313" key="3">
    <source>
        <dbReference type="EMBL" id="NIC05332.1"/>
    </source>
</evidence>
<organism evidence="3 4">
    <name type="scientific">Billgrantia bachuensis</name>
    <dbReference type="NCBI Taxonomy" id="2717286"/>
    <lineage>
        <taxon>Bacteria</taxon>
        <taxon>Pseudomonadati</taxon>
        <taxon>Pseudomonadota</taxon>
        <taxon>Gammaproteobacteria</taxon>
        <taxon>Oceanospirillales</taxon>
        <taxon>Halomonadaceae</taxon>
        <taxon>Billgrantia</taxon>
    </lineage>
</organism>
<dbReference type="Gene3D" id="3.30.300.30">
    <property type="match status" value="1"/>
</dbReference>
<dbReference type="Gene3D" id="3.40.50.12780">
    <property type="entry name" value="N-terminal domain of ligase-like"/>
    <property type="match status" value="1"/>
</dbReference>
<dbReference type="InterPro" id="IPR050237">
    <property type="entry name" value="ATP-dep_AMP-bd_enzyme"/>
</dbReference>